<dbReference type="PROSITE" id="PS50041">
    <property type="entry name" value="C_TYPE_LECTIN_2"/>
    <property type="match status" value="2"/>
</dbReference>
<evidence type="ECO:0000256" key="1">
    <source>
        <dbReference type="SAM" id="SignalP"/>
    </source>
</evidence>
<dbReference type="InterPro" id="IPR016186">
    <property type="entry name" value="C-type_lectin-like/link_sf"/>
</dbReference>
<dbReference type="AlphaFoldDB" id="A0A4U5M661"/>
<dbReference type="Pfam" id="PF00059">
    <property type="entry name" value="Lectin_C"/>
    <property type="match status" value="2"/>
</dbReference>
<accession>A0A4U5M661</accession>
<comment type="caution">
    <text evidence="3">The sequence shown here is derived from an EMBL/GenBank/DDBJ whole genome shotgun (WGS) entry which is preliminary data.</text>
</comment>
<dbReference type="OrthoDB" id="5877913at2759"/>
<feature type="domain" description="C-type lectin" evidence="2">
    <location>
        <begin position="27"/>
        <end position="143"/>
    </location>
</feature>
<organism evidence="3 4">
    <name type="scientific">Steinernema carpocapsae</name>
    <name type="common">Entomopathogenic nematode</name>
    <dbReference type="NCBI Taxonomy" id="34508"/>
    <lineage>
        <taxon>Eukaryota</taxon>
        <taxon>Metazoa</taxon>
        <taxon>Ecdysozoa</taxon>
        <taxon>Nematoda</taxon>
        <taxon>Chromadorea</taxon>
        <taxon>Rhabditida</taxon>
        <taxon>Tylenchina</taxon>
        <taxon>Panagrolaimomorpha</taxon>
        <taxon>Strongyloidoidea</taxon>
        <taxon>Steinernematidae</taxon>
        <taxon>Steinernema</taxon>
    </lineage>
</organism>
<proteinExistence type="predicted"/>
<dbReference type="InterPro" id="IPR050111">
    <property type="entry name" value="C-type_lectin/snaclec_domain"/>
</dbReference>
<dbReference type="CDD" id="cd00037">
    <property type="entry name" value="CLECT"/>
    <property type="match status" value="1"/>
</dbReference>
<protein>
    <recommendedName>
        <fullName evidence="2">C-type lectin domain-containing protein</fullName>
    </recommendedName>
</protein>
<name>A0A4U5M661_STECR</name>
<feature type="domain" description="C-type lectin" evidence="2">
    <location>
        <begin position="167"/>
        <end position="260"/>
    </location>
</feature>
<evidence type="ECO:0000259" key="2">
    <source>
        <dbReference type="PROSITE" id="PS50041"/>
    </source>
</evidence>
<feature type="signal peptide" evidence="1">
    <location>
        <begin position="1"/>
        <end position="15"/>
    </location>
</feature>
<dbReference type="STRING" id="34508.A0A4U5M661"/>
<dbReference type="InterPro" id="IPR016187">
    <property type="entry name" value="CTDL_fold"/>
</dbReference>
<dbReference type="PANTHER" id="PTHR22803">
    <property type="entry name" value="MANNOSE, PHOSPHOLIPASE, LECTIN RECEPTOR RELATED"/>
    <property type="match status" value="1"/>
</dbReference>
<keyword evidence="4" id="KW-1185">Reference proteome</keyword>
<dbReference type="EMBL" id="AZBU02000009">
    <property type="protein sequence ID" value="TKR64351.1"/>
    <property type="molecule type" value="Genomic_DNA"/>
</dbReference>
<dbReference type="SMART" id="SM00034">
    <property type="entry name" value="CLECT"/>
    <property type="match status" value="2"/>
</dbReference>
<evidence type="ECO:0000313" key="4">
    <source>
        <dbReference type="Proteomes" id="UP000298663"/>
    </source>
</evidence>
<reference evidence="3 4" key="2">
    <citation type="journal article" date="2019" name="G3 (Bethesda)">
        <title>Hybrid Assembly of the Genome of the Entomopathogenic Nematode Steinernema carpocapsae Identifies the X-Chromosome.</title>
        <authorList>
            <person name="Serra L."/>
            <person name="Macchietto M."/>
            <person name="Macias-Munoz A."/>
            <person name="McGill C.J."/>
            <person name="Rodriguez I.M."/>
            <person name="Rodriguez B."/>
            <person name="Murad R."/>
            <person name="Mortazavi A."/>
        </authorList>
    </citation>
    <scope>NUCLEOTIDE SEQUENCE [LARGE SCALE GENOMIC DNA]</scope>
    <source>
        <strain evidence="3 4">ALL</strain>
    </source>
</reference>
<dbReference type="Proteomes" id="UP000298663">
    <property type="component" value="Unassembled WGS sequence"/>
</dbReference>
<dbReference type="InterPro" id="IPR001304">
    <property type="entry name" value="C-type_lectin-like"/>
</dbReference>
<feature type="chain" id="PRO_5020952338" description="C-type lectin domain-containing protein" evidence="1">
    <location>
        <begin position="16"/>
        <end position="260"/>
    </location>
</feature>
<keyword evidence="1" id="KW-0732">Signal</keyword>
<dbReference type="Gene3D" id="3.10.100.10">
    <property type="entry name" value="Mannose-Binding Protein A, subunit A"/>
    <property type="match status" value="2"/>
</dbReference>
<dbReference type="SUPFAM" id="SSF56436">
    <property type="entry name" value="C-type lectin-like"/>
    <property type="match status" value="2"/>
</dbReference>
<reference evidence="3 4" key="1">
    <citation type="journal article" date="2015" name="Genome Biol.">
        <title>Comparative genomics of Steinernema reveals deeply conserved gene regulatory networks.</title>
        <authorList>
            <person name="Dillman A.R."/>
            <person name="Macchietto M."/>
            <person name="Porter C.F."/>
            <person name="Rogers A."/>
            <person name="Williams B."/>
            <person name="Antoshechkin I."/>
            <person name="Lee M.M."/>
            <person name="Goodwin Z."/>
            <person name="Lu X."/>
            <person name="Lewis E.E."/>
            <person name="Goodrich-Blair H."/>
            <person name="Stock S.P."/>
            <person name="Adams B.J."/>
            <person name="Sternberg P.W."/>
            <person name="Mortazavi A."/>
        </authorList>
    </citation>
    <scope>NUCLEOTIDE SEQUENCE [LARGE SCALE GENOMIC DNA]</scope>
    <source>
        <strain evidence="3 4">ALL</strain>
    </source>
</reference>
<evidence type="ECO:0000313" key="3">
    <source>
        <dbReference type="EMBL" id="TKR64351.1"/>
    </source>
</evidence>
<gene>
    <name evidence="3" type="ORF">L596_024903</name>
</gene>
<sequence>MRLFLFLLSLSTALTEKCPPNAIKSSIGKKCFISVYSPMNFKNAQNLCRTFGGGLALITNQRDNDLLLDYASKEFHKRKTAPREIKVWVGVMNHEEKHNCSKESSAECSYSNWGPEHPCALLDAKSGRWKIENCTKELPFLCETAPTVITGPVNPLNKTCAKDWKQYGTNCYRYYADESTWPRAEQFCAMLGGHLASIHHKSEMHFLATQFEHPALLHRVWLGGKRDYFWPNHKYKWSDDTPWDFTNWHNHLQASESCVC</sequence>